<name>A0A1G2PUA7_9BACT</name>
<dbReference type="Proteomes" id="UP000176951">
    <property type="component" value="Unassembled WGS sequence"/>
</dbReference>
<proteinExistence type="predicted"/>
<dbReference type="InterPro" id="IPR041304">
    <property type="entry name" value="AbiTii"/>
</dbReference>
<dbReference type="Pfam" id="PF18864">
    <property type="entry name" value="AbiTii"/>
    <property type="match status" value="1"/>
</dbReference>
<feature type="transmembrane region" description="Helical" evidence="1">
    <location>
        <begin position="219"/>
        <end position="245"/>
    </location>
</feature>
<evidence type="ECO:0000313" key="4">
    <source>
        <dbReference type="Proteomes" id="UP000176951"/>
    </source>
</evidence>
<dbReference type="EMBL" id="MHSW01000025">
    <property type="protein sequence ID" value="OHA51181.1"/>
    <property type="molecule type" value="Genomic_DNA"/>
</dbReference>
<evidence type="ECO:0000256" key="1">
    <source>
        <dbReference type="SAM" id="Phobius"/>
    </source>
</evidence>
<evidence type="ECO:0000259" key="2">
    <source>
        <dbReference type="Pfam" id="PF18864"/>
    </source>
</evidence>
<dbReference type="AlphaFoldDB" id="A0A1G2PUA7"/>
<gene>
    <name evidence="3" type="ORF">A3A97_02825</name>
</gene>
<keyword evidence="1" id="KW-1133">Transmembrane helix</keyword>
<comment type="caution">
    <text evidence="3">The sequence shown here is derived from an EMBL/GenBank/DDBJ whole genome shotgun (WGS) entry which is preliminary data.</text>
</comment>
<feature type="domain" description="AbiTii" evidence="2">
    <location>
        <begin position="4"/>
        <end position="183"/>
    </location>
</feature>
<evidence type="ECO:0000313" key="3">
    <source>
        <dbReference type="EMBL" id="OHA51181.1"/>
    </source>
</evidence>
<organism evidence="3 4">
    <name type="scientific">Candidatus Terrybacteria bacterium RIFCSPLOWO2_01_FULL_40_23</name>
    <dbReference type="NCBI Taxonomy" id="1802366"/>
    <lineage>
        <taxon>Bacteria</taxon>
        <taxon>Candidatus Terryibacteriota</taxon>
    </lineage>
</organism>
<accession>A0A1G2PUA7</accession>
<protein>
    <recommendedName>
        <fullName evidence="2">AbiTii domain-containing protein</fullName>
    </recommendedName>
</protein>
<keyword evidence="1" id="KW-0812">Transmembrane</keyword>
<reference evidence="3 4" key="1">
    <citation type="journal article" date="2016" name="Nat. Commun.">
        <title>Thousands of microbial genomes shed light on interconnected biogeochemical processes in an aquifer system.</title>
        <authorList>
            <person name="Anantharaman K."/>
            <person name="Brown C.T."/>
            <person name="Hug L.A."/>
            <person name="Sharon I."/>
            <person name="Castelle C.J."/>
            <person name="Probst A.J."/>
            <person name="Thomas B.C."/>
            <person name="Singh A."/>
            <person name="Wilkins M.J."/>
            <person name="Karaoz U."/>
            <person name="Brodie E.L."/>
            <person name="Williams K.H."/>
            <person name="Hubbard S.S."/>
            <person name="Banfield J.F."/>
        </authorList>
    </citation>
    <scope>NUCLEOTIDE SEQUENCE [LARGE SCALE GENOMIC DNA]</scope>
</reference>
<keyword evidence="1" id="KW-0472">Membrane</keyword>
<sequence>MTEIQKLIQEIQDNNILVSSLLRKTKILASELDQKDFLDWVNLELNGYKDDSAYPDYRKLSGEIKGWNPYRGWIPVLFESSEVEGALASRQTKQSIPEIEELLSSKSGSFEMPYPASVANQILNDSSIKTKVSLFIDRTALVGILNSVRNSLLEWVLKLEKQGIKGENTEFTKEEKEKAQNIKSNYRIENIENFHGNIGENNRNGGEMLTPKESFFNKVVWYILVALAVVIVGNILSAIILKYFFRIS</sequence>